<dbReference type="SUPFAM" id="SSF56349">
    <property type="entry name" value="DNA breaking-rejoining enzymes"/>
    <property type="match status" value="1"/>
</dbReference>
<feature type="domain" description="Core-binding (CB)" evidence="5">
    <location>
        <begin position="5"/>
        <end position="83"/>
    </location>
</feature>
<dbReference type="Proteomes" id="UP001564760">
    <property type="component" value="Unassembled WGS sequence"/>
</dbReference>
<dbReference type="PANTHER" id="PTHR30349">
    <property type="entry name" value="PHAGE INTEGRASE-RELATED"/>
    <property type="match status" value="1"/>
</dbReference>
<evidence type="ECO:0000256" key="1">
    <source>
        <dbReference type="ARBA" id="ARBA00023125"/>
    </source>
</evidence>
<feature type="domain" description="Tyr recombinase" evidence="4">
    <location>
        <begin position="100"/>
        <end position="263"/>
    </location>
</feature>
<evidence type="ECO:0000313" key="7">
    <source>
        <dbReference type="Proteomes" id="UP001564760"/>
    </source>
</evidence>
<evidence type="ECO:0000256" key="2">
    <source>
        <dbReference type="ARBA" id="ARBA00023172"/>
    </source>
</evidence>
<evidence type="ECO:0000259" key="5">
    <source>
        <dbReference type="PROSITE" id="PS51900"/>
    </source>
</evidence>
<evidence type="ECO:0000313" key="6">
    <source>
        <dbReference type="EMBL" id="MEY8015271.1"/>
    </source>
</evidence>
<dbReference type="PROSITE" id="PS51900">
    <property type="entry name" value="CB"/>
    <property type="match status" value="1"/>
</dbReference>
<dbReference type="RefSeq" id="WP_369737699.1">
    <property type="nucleotide sequence ID" value="NZ_JBGEDP010000001.1"/>
</dbReference>
<dbReference type="Pfam" id="PF00589">
    <property type="entry name" value="Phage_integrase"/>
    <property type="match status" value="1"/>
</dbReference>
<protein>
    <submittedName>
        <fullName evidence="6">Tyrosine-type recombinase/integrase</fullName>
    </submittedName>
</protein>
<dbReference type="InterPro" id="IPR011010">
    <property type="entry name" value="DNA_brk_join_enz"/>
</dbReference>
<keyword evidence="2" id="KW-0233">DNA recombination</keyword>
<sequence>MSAPATWQPLIEDYLRALAGAGQRPATLRLRREQLELIARGLQGAPEQVTAERLLAWFGSRSWAPPTLKSHREAAVGFFRWAAKTGRVPLDIGAELPRVRLPKPQPRPAPDAVWSSALAGAGLRERLMIRLAGEAGLRRAEVAAVHSDDLLDGPSLLVHGKGGKDRVVPISADLAAAIRAAEGWVFPSRKGDGHLKAREVGHLVTEALPSGWTMHTLRHRFATRAYRGSRNLRAVQQLLGHASVLTTERYTAVDDDEIRSAAACAWGAQ</sequence>
<dbReference type="InterPro" id="IPR050090">
    <property type="entry name" value="Tyrosine_recombinase_XerCD"/>
</dbReference>
<dbReference type="Gene3D" id="1.10.443.10">
    <property type="entry name" value="Intergrase catalytic core"/>
    <property type="match status" value="1"/>
</dbReference>
<accession>A0ABV4C166</accession>
<gene>
    <name evidence="6" type="ORF">AB8998_09715</name>
</gene>
<dbReference type="PANTHER" id="PTHR30349:SF64">
    <property type="entry name" value="PROPHAGE INTEGRASE INTD-RELATED"/>
    <property type="match status" value="1"/>
</dbReference>
<reference evidence="6 7" key="1">
    <citation type="submission" date="2024-08" db="EMBL/GenBank/DDBJ databases">
        <title>Mycobacterium servetensis sp. nov., a novel rapid-growing mycobacterial species recovered from a human patient in Zaragoza, Spain.</title>
        <authorList>
            <person name="Tristancho-Baro A.I."/>
            <person name="Buenestado-Serrano S."/>
            <person name="Garcia De Viedma D."/>
            <person name="Milagro-Beamonte A."/>
            <person name="Burillo N."/>
            <person name="Sanz S."/>
            <person name="Lopez-Calleja A.I."/>
            <person name="Penas-Utrilla D."/>
            <person name="Guardingo M."/>
            <person name="Garcia M.J."/>
            <person name="Vinuelas-Bayon J."/>
        </authorList>
    </citation>
    <scope>NUCLEOTIDE SEQUENCE [LARGE SCALE GENOMIC DNA]</scope>
    <source>
        <strain evidence="7">HUMS_12744610</strain>
    </source>
</reference>
<organism evidence="6 7">
    <name type="scientific">Mycobacterium servetii</name>
    <dbReference type="NCBI Taxonomy" id="3237418"/>
    <lineage>
        <taxon>Bacteria</taxon>
        <taxon>Bacillati</taxon>
        <taxon>Actinomycetota</taxon>
        <taxon>Actinomycetes</taxon>
        <taxon>Mycobacteriales</taxon>
        <taxon>Mycobacteriaceae</taxon>
        <taxon>Mycobacterium</taxon>
    </lineage>
</organism>
<name>A0ABV4C166_9MYCO</name>
<dbReference type="EMBL" id="JBGEDP010000001">
    <property type="protein sequence ID" value="MEY8015271.1"/>
    <property type="molecule type" value="Genomic_DNA"/>
</dbReference>
<dbReference type="InterPro" id="IPR002104">
    <property type="entry name" value="Integrase_catalytic"/>
</dbReference>
<keyword evidence="1 3" id="KW-0238">DNA-binding</keyword>
<dbReference type="InterPro" id="IPR013762">
    <property type="entry name" value="Integrase-like_cat_sf"/>
</dbReference>
<dbReference type="PROSITE" id="PS51898">
    <property type="entry name" value="TYR_RECOMBINASE"/>
    <property type="match status" value="1"/>
</dbReference>
<keyword evidence="7" id="KW-1185">Reference proteome</keyword>
<proteinExistence type="predicted"/>
<evidence type="ECO:0000256" key="3">
    <source>
        <dbReference type="PROSITE-ProRule" id="PRU01248"/>
    </source>
</evidence>
<dbReference type="InterPro" id="IPR044068">
    <property type="entry name" value="CB"/>
</dbReference>
<comment type="caution">
    <text evidence="6">The sequence shown here is derived from an EMBL/GenBank/DDBJ whole genome shotgun (WGS) entry which is preliminary data.</text>
</comment>
<evidence type="ECO:0000259" key="4">
    <source>
        <dbReference type="PROSITE" id="PS51898"/>
    </source>
</evidence>